<dbReference type="InterPro" id="IPR041457">
    <property type="entry name" value="CxC2_KDZ-assoc"/>
</dbReference>
<feature type="compositionally biased region" description="Acidic residues" evidence="1">
    <location>
        <begin position="1803"/>
        <end position="1829"/>
    </location>
</feature>
<dbReference type="PANTHER" id="PTHR33104">
    <property type="entry name" value="SI:DKEY-29D5.2"/>
    <property type="match status" value="1"/>
</dbReference>
<keyword evidence="4" id="KW-1185">Reference proteome</keyword>
<proteinExistence type="predicted"/>
<dbReference type="PANTHER" id="PTHR33104:SF2">
    <property type="entry name" value="CXC3 LIKE CYSTEINE CLUSTER DOMAIN-CONTAINING PROTEIN"/>
    <property type="match status" value="1"/>
</dbReference>
<feature type="compositionally biased region" description="Basic and acidic residues" evidence="1">
    <location>
        <begin position="1601"/>
        <end position="1614"/>
    </location>
</feature>
<feature type="compositionally biased region" description="Low complexity" evidence="1">
    <location>
        <begin position="990"/>
        <end position="1001"/>
    </location>
</feature>
<evidence type="ECO:0000256" key="1">
    <source>
        <dbReference type="SAM" id="MobiDB-lite"/>
    </source>
</evidence>
<dbReference type="EMBL" id="JARJCW010000129">
    <property type="protein sequence ID" value="KAJ7191710.1"/>
    <property type="molecule type" value="Genomic_DNA"/>
</dbReference>
<gene>
    <name evidence="3" type="ORF">GGX14DRAFT_578734</name>
</gene>
<comment type="caution">
    <text evidence="3">The sequence shown here is derived from an EMBL/GenBank/DDBJ whole genome shotgun (WGS) entry which is preliminary data.</text>
</comment>
<name>A0AAD6Y119_9AGAR</name>
<dbReference type="InterPro" id="IPR040521">
    <property type="entry name" value="KDZ"/>
</dbReference>
<sequence>MRRTGRTNAPKTDASTSYLATSQPTYEITYHIGTTAPRTEQRYVATGPPQVQAANFDTAPTPFAKDESLPFPDVTAAAEEAGATPAYETTAPCDEKGAKVRQTVAHMDELKAVEAVFLTTLLSLNHHSQLLTPCICGISSRMRKVGCSDCLQPQLLCRQCWLNKHRTMPTHWALVWNAGQKFFEKTDFSRVSTIPTSIALGHYGDRCPDAPRARTFTLVDSNGIHATAIAFCRCKTASEERTPEFQQLLRAGIFPGSVKEPKTGYTLGLLEFYRQERNQGKGSAYNFVHVLRRMADPYFEDSVPDIYANFLAITRFHQYLDVVMRRGHAHGIDDPLPGETDRPYPNRPIGFLGLPCAACPERGVNMPLHVNVPNYLRHLISQHLTLDGNFKANLFYKRDNGNDVALTDGKMYFPAQTEYDRLAEAFVVSEEDKEVPCHAHIGSIRHQGQAKYGNTAVSGVVACACDHTVVGSLIDMLKGEAFALGTYAHREHLRHTNSPPHGPSSATPTVLSYDSWCSFVVKRLTRAIEMFPEETWLHTLLAEVEGQIPADHINGHGLDCQTMWQAVYFACRAHFHGETAEMIWAFLNPLGSSTRQMTGPARHDTMNFVIDSWNTRKVLGQAQLLAAERLDALQLFELHIAVVEDLSRQHATEVVEWSRHSRTVTRSQGEAPRSVYQHERTKVLTIEHILASMIAEEREQSTSRDEMQPRTAVAQWIYDGISIEDQQELIVALLKSHREHPLQETWATITKLRDTLNLDLKQFRERQREIYPHLRLSALDCDEPELTAIQLPSYRMKHGQRLATEADATDADLKLRHTETQLRCAEADRGILAVRAASLAVSAVRKARDDDYKKQAGITRLQRSVQKAELTKDVKIKTYNKARGALIYLGFMAQDAVEPYPPLTHRDTRRKETHLHRAKGDSRLFDGTAWYLQSGVTISRAAVTSKLLPIQRELASDDEPQLLAGTQSLKRSGFKKSQRTPKRMKDIAPDDVVVDGASSASEAEESDLELSPSKRGKLRGKPRKKKKKTDGWIWLDSLTRGQKLGNDEKLAEYQKESDRVQWFRAEAEMFRWLEQYERKHAELLRAIRRYRRDGTVWAALADRDENKSGLEGAVVYARKEAAMYQRLENNAKIIFKSAESGAHEDWVSATTQDELGTKIDKWRDAIFKWMDVMASPFITYAGRTKIISDAAWLLSDLKFDLKLIAGSQGYSVFSDTAGGHTSKMWPEFDHAGFTEAEKSLTRYGRAFFSKDECRARAWPALDVPGPIPVENRADSCGATGDASASASLPTNASSVNNALGDGAPSPTARATTATTGGAPALAPSVAGANNDTPAAAAGAALANGATGGASAASDSRVLRFSWGKTERDVYDLMATKEWGARWKDLMAAVVAFEESTYWDETPLPKSVLRPVEIKQWMKEHRKPGDYDKLEPHFGDRLVAWWHDLQPDFRKGDRPADHPEGAQWPPQSIEGRGREEFDCIRRSGNNGLLLVILALTWWGQSIVNAAAGEGMGAGETALAQHKEWTHLLGDILWVLHAVTHPLDDALKADLEKSKAEFIKRLRMGENTSQAMEMEKTTERGKGGGKRQSKNTADSAGKVTVSAEKDGPHKGKEKPVTKAGSKRKRVEGSEPEPTPSMPARRTRSSGVPEEVGEVTRPKPRPLYKRVRVADATNGEGSQDASPGLALSGNVNDAEMPLADDAGGGTASKNMTSSGASVDVEMALGGGSRNTGLPTQSQLVDQSSAKATRDPENGVEILPVKEGTAAACSPGENSEGAENPFAPSFDDPFAGDPQAGMTPEERADLEAEMALDPDADLESGDEEGGDGEGGDK</sequence>
<feature type="region of interest" description="Disordered" evidence="1">
    <location>
        <begin position="1561"/>
        <end position="1829"/>
    </location>
</feature>
<feature type="compositionally biased region" description="Basic residues" evidence="1">
    <location>
        <begin position="972"/>
        <end position="982"/>
    </location>
</feature>
<feature type="region of interest" description="Disordered" evidence="1">
    <location>
        <begin position="959"/>
        <end position="1024"/>
    </location>
</feature>
<feature type="compositionally biased region" description="Polar residues" evidence="1">
    <location>
        <begin position="1282"/>
        <end position="1297"/>
    </location>
</feature>
<feature type="domain" description="CxC2-like cysteine cluster KDZ transposase-associated" evidence="2">
    <location>
        <begin position="196"/>
        <end position="296"/>
    </location>
</feature>
<dbReference type="Pfam" id="PF18758">
    <property type="entry name" value="KDZ"/>
    <property type="match status" value="1"/>
</dbReference>
<evidence type="ECO:0000259" key="2">
    <source>
        <dbReference type="Pfam" id="PF18803"/>
    </source>
</evidence>
<feature type="compositionally biased region" description="Basic residues" evidence="1">
    <location>
        <begin position="1655"/>
        <end position="1664"/>
    </location>
</feature>
<reference evidence="3" key="1">
    <citation type="submission" date="2023-03" db="EMBL/GenBank/DDBJ databases">
        <title>Massive genome expansion in bonnet fungi (Mycena s.s.) driven by repeated elements and novel gene families across ecological guilds.</title>
        <authorList>
            <consortium name="Lawrence Berkeley National Laboratory"/>
            <person name="Harder C.B."/>
            <person name="Miyauchi S."/>
            <person name="Viragh M."/>
            <person name="Kuo A."/>
            <person name="Thoen E."/>
            <person name="Andreopoulos B."/>
            <person name="Lu D."/>
            <person name="Skrede I."/>
            <person name="Drula E."/>
            <person name="Henrissat B."/>
            <person name="Morin E."/>
            <person name="Kohler A."/>
            <person name="Barry K."/>
            <person name="LaButti K."/>
            <person name="Morin E."/>
            <person name="Salamov A."/>
            <person name="Lipzen A."/>
            <person name="Mereny Z."/>
            <person name="Hegedus B."/>
            <person name="Baldrian P."/>
            <person name="Stursova M."/>
            <person name="Weitz H."/>
            <person name="Taylor A."/>
            <person name="Grigoriev I.V."/>
            <person name="Nagy L.G."/>
            <person name="Martin F."/>
            <person name="Kauserud H."/>
        </authorList>
    </citation>
    <scope>NUCLEOTIDE SEQUENCE</scope>
    <source>
        <strain evidence="3">9144</strain>
    </source>
</reference>
<feature type="compositionally biased region" description="Basic residues" evidence="1">
    <location>
        <begin position="1014"/>
        <end position="1024"/>
    </location>
</feature>
<feature type="compositionally biased region" description="Basic and acidic residues" evidence="1">
    <location>
        <begin position="1571"/>
        <end position="1580"/>
    </location>
</feature>
<feature type="compositionally biased region" description="Low complexity" evidence="1">
    <location>
        <begin position="1302"/>
        <end position="1317"/>
    </location>
</feature>
<evidence type="ECO:0000313" key="4">
    <source>
        <dbReference type="Proteomes" id="UP001219525"/>
    </source>
</evidence>
<feature type="region of interest" description="Disordered" evidence="1">
    <location>
        <begin position="1272"/>
        <end position="1317"/>
    </location>
</feature>
<accession>A0AAD6Y119</accession>
<protein>
    <recommendedName>
        <fullName evidence="2">CxC2-like cysteine cluster KDZ transposase-associated domain-containing protein</fullName>
    </recommendedName>
</protein>
<evidence type="ECO:0000313" key="3">
    <source>
        <dbReference type="EMBL" id="KAJ7191710.1"/>
    </source>
</evidence>
<dbReference type="Pfam" id="PF18803">
    <property type="entry name" value="CxC2"/>
    <property type="match status" value="1"/>
</dbReference>
<feature type="compositionally biased region" description="Polar residues" evidence="1">
    <location>
        <begin position="1727"/>
        <end position="1743"/>
    </location>
</feature>
<organism evidence="3 4">
    <name type="scientific">Mycena pura</name>
    <dbReference type="NCBI Taxonomy" id="153505"/>
    <lineage>
        <taxon>Eukaryota</taxon>
        <taxon>Fungi</taxon>
        <taxon>Dikarya</taxon>
        <taxon>Basidiomycota</taxon>
        <taxon>Agaricomycotina</taxon>
        <taxon>Agaricomycetes</taxon>
        <taxon>Agaricomycetidae</taxon>
        <taxon>Agaricales</taxon>
        <taxon>Marasmiineae</taxon>
        <taxon>Mycenaceae</taxon>
        <taxon>Mycena</taxon>
    </lineage>
</organism>
<dbReference type="Proteomes" id="UP001219525">
    <property type="component" value="Unassembled WGS sequence"/>
</dbReference>
<feature type="compositionally biased region" description="Polar residues" evidence="1">
    <location>
        <begin position="1704"/>
        <end position="1713"/>
    </location>
</feature>